<dbReference type="OrthoDB" id="5511684at2759"/>
<organism evidence="2 3">
    <name type="scientific">Olpidium bornovanus</name>
    <dbReference type="NCBI Taxonomy" id="278681"/>
    <lineage>
        <taxon>Eukaryota</taxon>
        <taxon>Fungi</taxon>
        <taxon>Fungi incertae sedis</taxon>
        <taxon>Olpidiomycota</taxon>
        <taxon>Olpidiomycotina</taxon>
        <taxon>Olpidiomycetes</taxon>
        <taxon>Olpidiales</taxon>
        <taxon>Olpidiaceae</taxon>
        <taxon>Olpidium</taxon>
    </lineage>
</organism>
<gene>
    <name evidence="2" type="ORF">BJ554DRAFT_1668</name>
</gene>
<accession>A0A8H7ZRQ0</accession>
<dbReference type="AlphaFoldDB" id="A0A8H7ZRQ0"/>
<proteinExistence type="predicted"/>
<evidence type="ECO:0000313" key="3">
    <source>
        <dbReference type="Proteomes" id="UP000673691"/>
    </source>
</evidence>
<name>A0A8H7ZRQ0_9FUNG</name>
<evidence type="ECO:0000256" key="1">
    <source>
        <dbReference type="SAM" id="MobiDB-lite"/>
    </source>
</evidence>
<dbReference type="Proteomes" id="UP000673691">
    <property type="component" value="Unassembled WGS sequence"/>
</dbReference>
<feature type="region of interest" description="Disordered" evidence="1">
    <location>
        <begin position="405"/>
        <end position="438"/>
    </location>
</feature>
<dbReference type="EMBL" id="JAEFCI010008892">
    <property type="protein sequence ID" value="KAG5458161.1"/>
    <property type="molecule type" value="Genomic_DNA"/>
</dbReference>
<evidence type="ECO:0000313" key="2">
    <source>
        <dbReference type="EMBL" id="KAG5458161.1"/>
    </source>
</evidence>
<feature type="region of interest" description="Disordered" evidence="1">
    <location>
        <begin position="168"/>
        <end position="199"/>
    </location>
</feature>
<keyword evidence="3" id="KW-1185">Reference proteome</keyword>
<sequence>MVSTGSAAVQGTGVSLVEAPRRRGRSPLVLSVFVGAHEGNVVELLAIEASPFLAKLLPSAFFSIFGGVAIAAGLRSHSFSVTRFRLGGTRWPLRPGLGKAAAGVDRARVLHPGLAVHQAASEDRYALAGTDGPHITARHVRSHANSQERVAVVGDNSERLQSAARTMEGPSMDWSEPHATLRPQAQGTDRPSVAGKGGRYKTRENIVYHNCKVHAPDGSLMFRCSRKKLEWYLDRGLAAPLAEDGAAGTSPGGGAGGAVTSVVLLFEPAGPGRARPEDEFYLEDRANVCVGCGRGHVDGGLTVHHVVPSQYRRHLPAEVKSHSSHDCLPLCCACKAAYESRANGLRLDLARRYDAPLAGKGLVALLPGAARARNAAGALLRHRAQIPPERLAELWDTVVRYVRGDDSGAPPPSAGTGGPSPKQRRAAAAGGPPPAEEDCAPLSDAELQVLADAPLVVKVDGFRDHGEIVASHILGACSSLGSPQPLVDFVQMWREHFLFHVRPRFLSPTWKISNPAYNHY</sequence>
<comment type="caution">
    <text evidence="2">The sequence shown here is derived from an EMBL/GenBank/DDBJ whole genome shotgun (WGS) entry which is preliminary data.</text>
</comment>
<protein>
    <submittedName>
        <fullName evidence="2">Uncharacterized protein</fullName>
    </submittedName>
</protein>
<reference evidence="2 3" key="1">
    <citation type="journal article" name="Sci. Rep.">
        <title>Genome-scale phylogenetic analyses confirm Olpidium as the closest living zoosporic fungus to the non-flagellated, terrestrial fungi.</title>
        <authorList>
            <person name="Chang Y."/>
            <person name="Rochon D."/>
            <person name="Sekimoto S."/>
            <person name="Wang Y."/>
            <person name="Chovatia M."/>
            <person name="Sandor L."/>
            <person name="Salamov A."/>
            <person name="Grigoriev I.V."/>
            <person name="Stajich J.E."/>
            <person name="Spatafora J.W."/>
        </authorList>
    </citation>
    <scope>NUCLEOTIDE SEQUENCE [LARGE SCALE GENOMIC DNA]</scope>
    <source>
        <strain evidence="2">S191</strain>
    </source>
</reference>